<accession>A0ABU6DGK2</accession>
<keyword evidence="1" id="KW-0472">Membrane</keyword>
<organism evidence="3 4">
    <name type="scientific">Paenibacillus chondroitinus</name>
    <dbReference type="NCBI Taxonomy" id="59842"/>
    <lineage>
        <taxon>Bacteria</taxon>
        <taxon>Bacillati</taxon>
        <taxon>Bacillota</taxon>
        <taxon>Bacilli</taxon>
        <taxon>Bacillales</taxon>
        <taxon>Paenibacillaceae</taxon>
        <taxon>Paenibacillus</taxon>
    </lineage>
</organism>
<protein>
    <submittedName>
        <fullName evidence="3">SHOCT domain-containing protein</fullName>
    </submittedName>
</protein>
<gene>
    <name evidence="3" type="ORF">P5G65_23590</name>
</gene>
<comment type="caution">
    <text evidence="3">The sequence shown here is derived from an EMBL/GenBank/DDBJ whole genome shotgun (WGS) entry which is preliminary data.</text>
</comment>
<feature type="transmembrane region" description="Helical" evidence="1">
    <location>
        <begin position="39"/>
        <end position="63"/>
    </location>
</feature>
<evidence type="ECO:0000259" key="2">
    <source>
        <dbReference type="Pfam" id="PF09851"/>
    </source>
</evidence>
<dbReference type="RefSeq" id="WP_127455186.1">
    <property type="nucleotide sequence ID" value="NZ_JAROBY010000041.1"/>
</dbReference>
<reference evidence="3 4" key="1">
    <citation type="submission" date="2023-03" db="EMBL/GenBank/DDBJ databases">
        <title>Bacillus Genome Sequencing.</title>
        <authorList>
            <person name="Dunlap C."/>
        </authorList>
    </citation>
    <scope>NUCLEOTIDE SEQUENCE [LARGE SCALE GENOMIC DNA]</scope>
    <source>
        <strain evidence="3 4">NRS-1351</strain>
    </source>
</reference>
<evidence type="ECO:0000313" key="4">
    <source>
        <dbReference type="Proteomes" id="UP001355653"/>
    </source>
</evidence>
<dbReference type="Proteomes" id="UP001355653">
    <property type="component" value="Unassembled WGS sequence"/>
</dbReference>
<evidence type="ECO:0000313" key="3">
    <source>
        <dbReference type="EMBL" id="MEB4796889.1"/>
    </source>
</evidence>
<proteinExistence type="predicted"/>
<keyword evidence="4" id="KW-1185">Reference proteome</keyword>
<keyword evidence="1" id="KW-1133">Transmembrane helix</keyword>
<dbReference type="Pfam" id="PF09851">
    <property type="entry name" value="SHOCT"/>
    <property type="match status" value="1"/>
</dbReference>
<dbReference type="EMBL" id="JAROBY010000041">
    <property type="protein sequence ID" value="MEB4796889.1"/>
    <property type="molecule type" value="Genomic_DNA"/>
</dbReference>
<evidence type="ECO:0000256" key="1">
    <source>
        <dbReference type="SAM" id="Phobius"/>
    </source>
</evidence>
<feature type="transmembrane region" description="Helical" evidence="1">
    <location>
        <begin position="12"/>
        <end position="33"/>
    </location>
</feature>
<feature type="domain" description="SHOCT" evidence="2">
    <location>
        <begin position="78"/>
        <end position="99"/>
    </location>
</feature>
<sequence length="107" mass="12883">MMVKTVWGRIFNAVFWALIMGLIIYGILSYISMSLRSMYHMFGLVANQVFWLIIITLVVFIVFRMMVRRIKMKKDDPPIQILRERFARGEISDEEFKQKTKLVRRKY</sequence>
<keyword evidence="1" id="KW-0812">Transmembrane</keyword>
<dbReference type="InterPro" id="IPR018649">
    <property type="entry name" value="SHOCT"/>
</dbReference>
<name>A0ABU6DGK2_9BACL</name>